<dbReference type="EMBL" id="LAZR01062063">
    <property type="protein sequence ID" value="KKK62295.1"/>
    <property type="molecule type" value="Genomic_DNA"/>
</dbReference>
<dbReference type="SUPFAM" id="SSF46785">
    <property type="entry name" value="Winged helix' DNA-binding domain"/>
    <property type="match status" value="1"/>
</dbReference>
<evidence type="ECO:0000313" key="1">
    <source>
        <dbReference type="EMBL" id="KKK62295.1"/>
    </source>
</evidence>
<name>A0A0F8XMD4_9ZZZZ</name>
<dbReference type="InterPro" id="IPR036390">
    <property type="entry name" value="WH_DNA-bd_sf"/>
</dbReference>
<proteinExistence type="predicted"/>
<protein>
    <submittedName>
        <fullName evidence="1">Uncharacterized protein</fullName>
    </submittedName>
</protein>
<organism evidence="1">
    <name type="scientific">marine sediment metagenome</name>
    <dbReference type="NCBI Taxonomy" id="412755"/>
    <lineage>
        <taxon>unclassified sequences</taxon>
        <taxon>metagenomes</taxon>
        <taxon>ecological metagenomes</taxon>
    </lineage>
</organism>
<feature type="non-terminal residue" evidence="1">
    <location>
        <position position="39"/>
    </location>
</feature>
<sequence length="39" mass="4691">MKIKLTKLVCKKCGHFWIPKVEEVRQCPKCKSAWWDKDV</sequence>
<comment type="caution">
    <text evidence="1">The sequence shown here is derived from an EMBL/GenBank/DDBJ whole genome shotgun (WGS) entry which is preliminary data.</text>
</comment>
<dbReference type="AlphaFoldDB" id="A0A0F8XMD4"/>
<reference evidence="1" key="1">
    <citation type="journal article" date="2015" name="Nature">
        <title>Complex archaea that bridge the gap between prokaryotes and eukaryotes.</title>
        <authorList>
            <person name="Spang A."/>
            <person name="Saw J.H."/>
            <person name="Jorgensen S.L."/>
            <person name="Zaremba-Niedzwiedzka K."/>
            <person name="Martijn J."/>
            <person name="Lind A.E."/>
            <person name="van Eijk R."/>
            <person name="Schleper C."/>
            <person name="Guy L."/>
            <person name="Ettema T.J."/>
        </authorList>
    </citation>
    <scope>NUCLEOTIDE SEQUENCE</scope>
</reference>
<gene>
    <name evidence="1" type="ORF">LCGC14_3005730</name>
</gene>
<accession>A0A0F8XMD4</accession>